<reference evidence="4" key="1">
    <citation type="submission" date="2025-08" db="UniProtKB">
        <authorList>
            <consortium name="RefSeq"/>
        </authorList>
    </citation>
    <scope>IDENTIFICATION</scope>
    <source>
        <tissue evidence="4">Whole larval tissue</tissue>
    </source>
</reference>
<feature type="compositionally biased region" description="Low complexity" evidence="1">
    <location>
        <begin position="260"/>
        <end position="274"/>
    </location>
</feature>
<accession>A0A9R0DNI6</accession>
<feature type="compositionally biased region" description="Low complexity" evidence="1">
    <location>
        <begin position="72"/>
        <end position="94"/>
    </location>
</feature>
<feature type="region of interest" description="Disordered" evidence="1">
    <location>
        <begin position="1506"/>
        <end position="1526"/>
    </location>
</feature>
<feature type="region of interest" description="Disordered" evidence="1">
    <location>
        <begin position="1297"/>
        <end position="1321"/>
    </location>
</feature>
<dbReference type="PANTHER" id="PTHR35450:SF2">
    <property type="entry name" value="REVERSE TRANSCRIPTASE DOMAIN-CONTAINING PROTEIN"/>
    <property type="match status" value="1"/>
</dbReference>
<proteinExistence type="predicted"/>
<evidence type="ECO:0000313" key="4">
    <source>
        <dbReference type="RefSeq" id="XP_050550436.1"/>
    </source>
</evidence>
<dbReference type="GO" id="GO:0071897">
    <property type="term" value="P:DNA biosynthetic process"/>
    <property type="evidence" value="ECO:0007669"/>
    <property type="project" value="UniProtKB-ARBA"/>
</dbReference>
<feature type="compositionally biased region" description="Polar residues" evidence="1">
    <location>
        <begin position="242"/>
        <end position="259"/>
    </location>
</feature>
<name>A0A9R0DNI6_SPOFR</name>
<dbReference type="InterPro" id="IPR000477">
    <property type="entry name" value="RT_dom"/>
</dbReference>
<dbReference type="RefSeq" id="XP_050550436.1">
    <property type="nucleotide sequence ID" value="XM_050694479.1"/>
</dbReference>
<keyword evidence="3" id="KW-1185">Reference proteome</keyword>
<gene>
    <name evidence="4" type="primary">LOC118279092</name>
</gene>
<dbReference type="InterPro" id="IPR043128">
    <property type="entry name" value="Rev_trsase/Diguanyl_cyclase"/>
</dbReference>
<dbReference type="SUPFAM" id="SSF56672">
    <property type="entry name" value="DNA/RNA polymerases"/>
    <property type="match status" value="1"/>
</dbReference>
<sequence length="1778" mass="204596">METRSKRKRIGPLPGGDRRGTPGADAGCFSMRSVSGAELSRRAPINKDTTAEIIDDGSTLTDRTNTPVEPYSPSTASYVPSRSSSPSLPSSPILSSSSLPIATLSTGDRNPTLNVAREVSTFLPASTKAGKTRVRMKWSKEVNLFIMRTYLHITKLEPDMTTYRQLHQLFSHQYPDVIVSEQRIADQRRVIVRNKLLSQSEIDQLKEDVRTQLELENIESLNNHNIYTDNTAEEILQEQPNSLTHTTQSESNTQTLSVYQSHTHSQATHTSTQTENLTITIENDVEIQADIQQNVLTDTYTQQLNDKFKTALNLYSGMNPAARPKLPKLRYSPKLQQLVNLFNKNILTQYTTDDTKLTDVHTLIYCTALVISEELNYKITNYTGNTRTKTNNKPAWQIRLERDIDKLRADCSRLTQYINNNRSNRVIKRVEAIFRNQRYTTHTRHEADNRRPEEYLDTLKQKLALKSHRLKRYKKAQERKNHNSTFVMNEKIFYRNLRTKTQTTETPHDTNIELPTTEQLEAFWSGIWEDEVQHNETADWISDEAARWSSLEEMDFVEVTESDITNTTAKLHNWKCPGIDKIHNYWFKKLDCLHKILAKNITEIILGKQNIPEFIATGITYMLPKTQYTAQPSQYRPITCLPTIYKIITSTITTKINKHIEQHHIIAEEQKGCRRGHMGCKEQLVIDSVIHKHAAAKNKNLHCTYIDYKKAFDSIPHSWLLEILQIYKINPEIIKFLKNIMSQWKTTLQLNYRNNTITTRQITIKKGIYQGDSLSPMWFCLALNPLSHLLHRSQAGYCLTHTAEVTTISHLIYMDDIKLYSKSEKEMKTLIDITSKFSRDINMQFGLDKCKTIHIIRGKIKPGDYEINNIDVITAMEPEDFYKYLGYKQLKGLDHTAIKNTLKNEYKNRVSAVCKTQLSSKHLIKALNTYAIPILTYSFGVIKWSKTEICQLERTTRTTLTKHNNLHPKSAIERLTIKRQHGGRGLIDIHHLWQKQIAKLKLFFHTKSNTSNIHKAIVTHDTNYTPLNLHEPNLSYDINNDPQKQKLEDWKKKVLHGRHPHDLEQAHIDTIASNKWLKIGNLFPETEGFIIAIQDQIINTKNYRKFIIKDPTITNDKCRKCHTQPETIQHITGACTTLTQTDYTHRHNQLANIIHQNLAIKHKLIPDTNTPYYKYTPQNVLENTTHKLYYDRAILTDRTVHYNRPDITRATLSTWWGLRALIPSFTSTGVRSPTKRDTTQAKVAYAEGCVAKGVLSREYANSGDRGTSSFIYPCHSERRALLWSTFRSLATRGNHMITRSKLKKQSEATPQLDDESSQFSSSSSTSLFPSISSTSQSFCVSPTPSLSSTIQSVDVVQLANSVDEVVPTTRTVKTRRKWTTDMNEFILRNYLLLTNMETDKNAYLPSLHTKFLEKFPSMEVSRQRIGDQRRAIVQKKLLPQTTIDQIYEQDTNTNTDTITPTHSPNIDGNFLNDIHLEQFDTIHTNTEINQEIEDLFQQAHQYFADTDPTNRPYIPKQKTSRKFSATKLSESSGQVYGKTRCVITTQRLGYTSKSEHSPLHRHVAETDKNFTPLNLHNRDTQTNEIIVTDEDKIAVWSQKALHGRHRSFLSQPHVDKIKSNEWLKRGELFPETEGFMLAIQDQIIATRNYRKFIMRDPNQQNDLCRHCNLASETIQHITGAYIAIPNSHNIQSTISEKLSKYQDLAIEIKTQWRAQTVHIVPIVLSTTGIIPKSLTQSLNTLHMPTYTLHTLQKATILNTCRITRKFLTSSTLSSTYSI</sequence>
<dbReference type="CDD" id="cd01650">
    <property type="entry name" value="RT_nLTR_like"/>
    <property type="match status" value="1"/>
</dbReference>
<dbReference type="PROSITE" id="PS50878">
    <property type="entry name" value="RT_POL"/>
    <property type="match status" value="1"/>
</dbReference>
<dbReference type="InterPro" id="IPR043502">
    <property type="entry name" value="DNA/RNA_pol_sf"/>
</dbReference>
<organism evidence="3 4">
    <name type="scientific">Spodoptera frugiperda</name>
    <name type="common">Fall armyworm</name>
    <dbReference type="NCBI Taxonomy" id="7108"/>
    <lineage>
        <taxon>Eukaryota</taxon>
        <taxon>Metazoa</taxon>
        <taxon>Ecdysozoa</taxon>
        <taxon>Arthropoda</taxon>
        <taxon>Hexapoda</taxon>
        <taxon>Insecta</taxon>
        <taxon>Pterygota</taxon>
        <taxon>Neoptera</taxon>
        <taxon>Endopterygota</taxon>
        <taxon>Lepidoptera</taxon>
        <taxon>Glossata</taxon>
        <taxon>Ditrysia</taxon>
        <taxon>Noctuoidea</taxon>
        <taxon>Noctuidae</taxon>
        <taxon>Amphipyrinae</taxon>
        <taxon>Spodoptera</taxon>
    </lineage>
</organism>
<evidence type="ECO:0000313" key="3">
    <source>
        <dbReference type="Proteomes" id="UP000829999"/>
    </source>
</evidence>
<dbReference type="Proteomes" id="UP000829999">
    <property type="component" value="Chromosome 6"/>
</dbReference>
<feature type="region of interest" description="Disordered" evidence="1">
    <location>
        <begin position="1"/>
        <end position="94"/>
    </location>
</feature>
<feature type="compositionally biased region" description="Basic residues" evidence="1">
    <location>
        <begin position="1"/>
        <end position="10"/>
    </location>
</feature>
<dbReference type="Gene3D" id="3.30.70.270">
    <property type="match status" value="1"/>
</dbReference>
<dbReference type="OrthoDB" id="2194416at2759"/>
<feature type="region of interest" description="Disordered" evidence="1">
    <location>
        <begin position="242"/>
        <end position="275"/>
    </location>
</feature>
<dbReference type="GeneID" id="118279092"/>
<feature type="compositionally biased region" description="Polar residues" evidence="1">
    <location>
        <begin position="58"/>
        <end position="67"/>
    </location>
</feature>
<evidence type="ECO:0000256" key="1">
    <source>
        <dbReference type="SAM" id="MobiDB-lite"/>
    </source>
</evidence>
<dbReference type="PANTHER" id="PTHR35450">
    <property type="entry name" value="REVERSE TRANSCRIPTASE DOMAIN-CONTAINING PROTEIN"/>
    <property type="match status" value="1"/>
</dbReference>
<feature type="domain" description="Reverse transcriptase" evidence="2">
    <location>
        <begin position="604"/>
        <end position="889"/>
    </location>
</feature>
<protein>
    <submittedName>
        <fullName evidence="4">Uncharacterized protein LOC118279092</fullName>
    </submittedName>
</protein>
<dbReference type="Pfam" id="PF00078">
    <property type="entry name" value="RVT_1"/>
    <property type="match status" value="1"/>
</dbReference>
<evidence type="ECO:0000259" key="2">
    <source>
        <dbReference type="PROSITE" id="PS50878"/>
    </source>
</evidence>